<proteinExistence type="predicted"/>
<dbReference type="InterPro" id="IPR043129">
    <property type="entry name" value="ATPase_NBD"/>
</dbReference>
<reference evidence="3 4" key="1">
    <citation type="submission" date="2023-07" db="EMBL/GenBank/DDBJ databases">
        <title>Comparative genomics of wheat-associated soil bacteria to identify genetic determinants of phenazine resistance.</title>
        <authorList>
            <person name="Mouncey N."/>
        </authorList>
    </citation>
    <scope>NUCLEOTIDE SEQUENCE [LARGE SCALE GENOMIC DNA]</scope>
    <source>
        <strain evidence="3 4">W1I3</strain>
    </source>
</reference>
<keyword evidence="3" id="KW-0418">Kinase</keyword>
<dbReference type="SUPFAM" id="SSF53067">
    <property type="entry name" value="Actin-like ATPase domain"/>
    <property type="match status" value="2"/>
</dbReference>
<sequence length="329" mass="34211">MTAVPMPAARADRSRSRPAPQEKIIVGLDIGGSKTRGVRIDGGRVTREEVAGSANVQNVDKSVAGRNLEALMAALGGAEADEVYIGAGGIDTDEDAGSLRKLVSPCAPRATVEIVHDTRLILAAAGQDVGIALIAGTGSAAWGINPAGEEARSGGWGYLLGDEGSGYWFGREAVRHSLRQLNLGLAPDGLTELLLSDCGLDRPEHLISQFHTNHDRRYWAQRSRVVFEAAARGHVLSQAIIREGGWHLAEQVLQVARRLALAGPVIVGGGLGLHQPALVEALNAHLAGEGLPAARTLAVEPVFGALHLAGALLNTTAGPAAGSPEPARK</sequence>
<accession>A0ABU0PK35</accession>
<dbReference type="PANTHER" id="PTHR43190:SF3">
    <property type="entry name" value="N-ACETYL-D-GLUCOSAMINE KINASE"/>
    <property type="match status" value="1"/>
</dbReference>
<dbReference type="InterPro" id="IPR052519">
    <property type="entry name" value="Euk-type_GlcNAc_Kinase"/>
</dbReference>
<evidence type="ECO:0000313" key="4">
    <source>
        <dbReference type="Proteomes" id="UP001236806"/>
    </source>
</evidence>
<dbReference type="PANTHER" id="PTHR43190">
    <property type="entry name" value="N-ACETYL-D-GLUCOSAMINE KINASE"/>
    <property type="match status" value="1"/>
</dbReference>
<dbReference type="Gene3D" id="3.30.420.40">
    <property type="match status" value="2"/>
</dbReference>
<comment type="caution">
    <text evidence="3">The sequence shown here is derived from an EMBL/GenBank/DDBJ whole genome shotgun (WGS) entry which is preliminary data.</text>
</comment>
<dbReference type="RefSeq" id="WP_306635842.1">
    <property type="nucleotide sequence ID" value="NZ_JAUSXB010000001.1"/>
</dbReference>
<organism evidence="3 4">
    <name type="scientific">Pseudarthrobacter siccitolerans</name>
    <dbReference type="NCBI Taxonomy" id="861266"/>
    <lineage>
        <taxon>Bacteria</taxon>
        <taxon>Bacillati</taxon>
        <taxon>Actinomycetota</taxon>
        <taxon>Actinomycetes</taxon>
        <taxon>Micrococcales</taxon>
        <taxon>Micrococcaceae</taxon>
        <taxon>Pseudarthrobacter</taxon>
    </lineage>
</organism>
<dbReference type="Pfam" id="PF01869">
    <property type="entry name" value="BcrAD_BadFG"/>
    <property type="match status" value="1"/>
</dbReference>
<protein>
    <submittedName>
        <fullName evidence="3">Glucosamine kinase</fullName>
        <ecNumber evidence="3">2.7.1.8</ecNumber>
    </submittedName>
</protein>
<evidence type="ECO:0000256" key="1">
    <source>
        <dbReference type="SAM" id="MobiDB-lite"/>
    </source>
</evidence>
<evidence type="ECO:0000313" key="3">
    <source>
        <dbReference type="EMBL" id="MDQ0674336.1"/>
    </source>
</evidence>
<evidence type="ECO:0000259" key="2">
    <source>
        <dbReference type="Pfam" id="PF01869"/>
    </source>
</evidence>
<feature type="domain" description="ATPase BadF/BadG/BcrA/BcrD type" evidence="2">
    <location>
        <begin position="26"/>
        <end position="308"/>
    </location>
</feature>
<dbReference type="InterPro" id="IPR002731">
    <property type="entry name" value="ATPase_BadF"/>
</dbReference>
<keyword evidence="3" id="KW-0808">Transferase</keyword>
<dbReference type="Proteomes" id="UP001236806">
    <property type="component" value="Unassembled WGS sequence"/>
</dbReference>
<keyword evidence="4" id="KW-1185">Reference proteome</keyword>
<dbReference type="CDD" id="cd24007">
    <property type="entry name" value="ASKHA_NBD_eukNAGK-like"/>
    <property type="match status" value="1"/>
</dbReference>
<feature type="region of interest" description="Disordered" evidence="1">
    <location>
        <begin position="1"/>
        <end position="20"/>
    </location>
</feature>
<dbReference type="GO" id="GO:0047931">
    <property type="term" value="F:glucosamine kinase activity"/>
    <property type="evidence" value="ECO:0007669"/>
    <property type="project" value="UniProtKB-EC"/>
</dbReference>
<dbReference type="EMBL" id="JAUSXB010000001">
    <property type="protein sequence ID" value="MDQ0674336.1"/>
    <property type="molecule type" value="Genomic_DNA"/>
</dbReference>
<dbReference type="EC" id="2.7.1.8" evidence="3"/>
<name>A0ABU0PK35_9MICC</name>
<gene>
    <name evidence="3" type="ORF">QFZ36_001897</name>
</gene>